<reference evidence="3 4" key="1">
    <citation type="journal article" date="2014" name="Int. J. Syst. Evol. Microbiol.">
        <title>Carboxylicivirga gen. nov. in the family Marinilabiliaceae with two novel species, Carboxylicivirga mesophila sp. nov. and Carboxylicivirga taeanensis sp. nov., and reclassification of Cytophaga fermentans as Saccharicrinis fermentans gen. nov., comb. nov.</title>
        <authorList>
            <person name="Yang S.H."/>
            <person name="Seo H.S."/>
            <person name="Woo J.H."/>
            <person name="Oh H.M."/>
            <person name="Jang H."/>
            <person name="Lee J.H."/>
            <person name="Kim S.J."/>
            <person name="Kwon K.K."/>
        </authorList>
    </citation>
    <scope>NUCLEOTIDE SEQUENCE [LARGE SCALE GENOMIC DNA]</scope>
    <source>
        <strain evidence="3 4">JCM 18290</strain>
    </source>
</reference>
<sequence length="293" mass="33247">MPMKLLQLLLLPLFFSGCKQSTKPVYDTFSHQGQLRSFIYYQPTDLHEDSPLLVVLHGFTSSAEKIMHYTHFNQLADQSGFAVLYPQGTTDNDSNTFWNVGYTFHADINTDDVDFIVQLTMLIQKRYKLSPENTFLTGMSNGGEMCYKMACEKPTMFKAVAPVAGMMLDTFFEQAQNHQVPLFATFGTADDVTRFEGDTSNVDGWGTYRSIDATINYWQTTNKCSVVETDTLPNLSADDGSCIVRRHYYQPAHSNDVLYYKVINGGHDWPGAWGNKDVNISVEIWNYFSSKML</sequence>
<dbReference type="PANTHER" id="PTHR43037:SF5">
    <property type="entry name" value="FERULOYL ESTERASE"/>
    <property type="match status" value="1"/>
</dbReference>
<accession>A0ABS5K8V0</accession>
<dbReference type="Proteomes" id="UP000721861">
    <property type="component" value="Unassembled WGS sequence"/>
</dbReference>
<dbReference type="InterPro" id="IPR010126">
    <property type="entry name" value="Esterase_phb"/>
</dbReference>
<dbReference type="SUPFAM" id="SSF53474">
    <property type="entry name" value="alpha/beta-Hydrolases"/>
    <property type="match status" value="1"/>
</dbReference>
<dbReference type="InterPro" id="IPR029058">
    <property type="entry name" value="AB_hydrolase_fold"/>
</dbReference>
<dbReference type="EMBL" id="JAGUCN010000008">
    <property type="protein sequence ID" value="MBS2211399.1"/>
    <property type="molecule type" value="Genomic_DNA"/>
</dbReference>
<dbReference type="PROSITE" id="PS51257">
    <property type="entry name" value="PROKAR_LIPOPROTEIN"/>
    <property type="match status" value="1"/>
</dbReference>
<protein>
    <submittedName>
        <fullName evidence="3">Prolyl oligopeptidase family serine peptidase</fullName>
    </submittedName>
</protein>
<organism evidence="3 4">
    <name type="scientific">Carboxylicivirga mesophila</name>
    <dbReference type="NCBI Taxonomy" id="1166478"/>
    <lineage>
        <taxon>Bacteria</taxon>
        <taxon>Pseudomonadati</taxon>
        <taxon>Bacteroidota</taxon>
        <taxon>Bacteroidia</taxon>
        <taxon>Marinilabiliales</taxon>
        <taxon>Marinilabiliaceae</taxon>
        <taxon>Carboxylicivirga</taxon>
    </lineage>
</organism>
<keyword evidence="2" id="KW-0378">Hydrolase</keyword>
<comment type="caution">
    <text evidence="3">The sequence shown here is derived from an EMBL/GenBank/DDBJ whole genome shotgun (WGS) entry which is preliminary data.</text>
</comment>
<evidence type="ECO:0000256" key="1">
    <source>
        <dbReference type="ARBA" id="ARBA00022729"/>
    </source>
</evidence>
<dbReference type="PANTHER" id="PTHR43037">
    <property type="entry name" value="UNNAMED PRODUCT-RELATED"/>
    <property type="match status" value="1"/>
</dbReference>
<evidence type="ECO:0000313" key="3">
    <source>
        <dbReference type="EMBL" id="MBS2211399.1"/>
    </source>
</evidence>
<dbReference type="InterPro" id="IPR050955">
    <property type="entry name" value="Plant_Biomass_Hydrol_Est"/>
</dbReference>
<evidence type="ECO:0000256" key="2">
    <source>
        <dbReference type="ARBA" id="ARBA00022801"/>
    </source>
</evidence>
<gene>
    <name evidence="3" type="ORF">KEM09_08305</name>
</gene>
<name>A0ABS5K8V0_9BACT</name>
<proteinExistence type="predicted"/>
<evidence type="ECO:0000313" key="4">
    <source>
        <dbReference type="Proteomes" id="UP000721861"/>
    </source>
</evidence>
<dbReference type="Gene3D" id="3.40.50.1820">
    <property type="entry name" value="alpha/beta hydrolase"/>
    <property type="match status" value="1"/>
</dbReference>
<keyword evidence="4" id="KW-1185">Reference proteome</keyword>
<keyword evidence="1" id="KW-0732">Signal</keyword>
<dbReference type="Pfam" id="PF10503">
    <property type="entry name" value="Esterase_PHB"/>
    <property type="match status" value="1"/>
</dbReference>
<dbReference type="RefSeq" id="WP_212227527.1">
    <property type="nucleotide sequence ID" value="NZ_JAGUCN010000008.1"/>
</dbReference>